<dbReference type="PANTHER" id="PTHR42718:SF9">
    <property type="entry name" value="MAJOR FACILITATOR SUPERFAMILY MULTIDRUG TRANSPORTER MFSC"/>
    <property type="match status" value="1"/>
</dbReference>
<dbReference type="CDD" id="cd17503">
    <property type="entry name" value="MFS_LmrB_MDR_like"/>
    <property type="match status" value="1"/>
</dbReference>
<keyword evidence="3" id="KW-0813">Transport</keyword>
<gene>
    <name evidence="10" type="ORF">ENJ74_03000</name>
</gene>
<keyword evidence="5 8" id="KW-0812">Transmembrane</keyword>
<dbReference type="InterPro" id="IPR020846">
    <property type="entry name" value="MFS_dom"/>
</dbReference>
<evidence type="ECO:0000256" key="4">
    <source>
        <dbReference type="ARBA" id="ARBA00022475"/>
    </source>
</evidence>
<dbReference type="EMBL" id="DRNO01000202">
    <property type="protein sequence ID" value="HFC03821.1"/>
    <property type="molecule type" value="Genomic_DNA"/>
</dbReference>
<evidence type="ECO:0000256" key="7">
    <source>
        <dbReference type="ARBA" id="ARBA00023136"/>
    </source>
</evidence>
<dbReference type="NCBIfam" id="TIGR00711">
    <property type="entry name" value="efflux_EmrB"/>
    <property type="match status" value="1"/>
</dbReference>
<feature type="transmembrane region" description="Helical" evidence="8">
    <location>
        <begin position="27"/>
        <end position="47"/>
    </location>
</feature>
<dbReference type="Gene3D" id="1.20.1720.10">
    <property type="entry name" value="Multidrug resistance protein D"/>
    <property type="match status" value="1"/>
</dbReference>
<evidence type="ECO:0000256" key="1">
    <source>
        <dbReference type="ARBA" id="ARBA00004651"/>
    </source>
</evidence>
<feature type="transmembrane region" description="Helical" evidence="8">
    <location>
        <begin position="282"/>
        <end position="302"/>
    </location>
</feature>
<evidence type="ECO:0000259" key="9">
    <source>
        <dbReference type="PROSITE" id="PS50850"/>
    </source>
</evidence>
<keyword evidence="7 8" id="KW-0472">Membrane</keyword>
<evidence type="ECO:0000256" key="2">
    <source>
        <dbReference type="ARBA" id="ARBA00008537"/>
    </source>
</evidence>
<organism evidence="10">
    <name type="scientific">Nitratifractor salsuginis</name>
    <dbReference type="NCBI Taxonomy" id="269261"/>
    <lineage>
        <taxon>Bacteria</taxon>
        <taxon>Pseudomonadati</taxon>
        <taxon>Campylobacterota</taxon>
        <taxon>Epsilonproteobacteria</taxon>
        <taxon>Campylobacterales</taxon>
        <taxon>Sulfurovaceae</taxon>
        <taxon>Nitratifractor</taxon>
    </lineage>
</organism>
<comment type="similarity">
    <text evidence="2">Belongs to the major facilitator superfamily. EmrB family.</text>
</comment>
<keyword evidence="6 8" id="KW-1133">Transmembrane helix</keyword>
<feature type="transmembrane region" description="Helical" evidence="8">
    <location>
        <begin position="154"/>
        <end position="175"/>
    </location>
</feature>
<dbReference type="AlphaFoldDB" id="A0A7V2WLZ6"/>
<dbReference type="InterPro" id="IPR011701">
    <property type="entry name" value="MFS"/>
</dbReference>
<dbReference type="SUPFAM" id="SSF103473">
    <property type="entry name" value="MFS general substrate transporter"/>
    <property type="match status" value="1"/>
</dbReference>
<feature type="transmembrane region" description="Helical" evidence="8">
    <location>
        <begin position="493"/>
        <end position="512"/>
    </location>
</feature>
<feature type="transmembrane region" description="Helical" evidence="8">
    <location>
        <begin position="94"/>
        <end position="114"/>
    </location>
</feature>
<dbReference type="Proteomes" id="UP000885722">
    <property type="component" value="Unassembled WGS sequence"/>
</dbReference>
<protein>
    <submittedName>
        <fullName evidence="10">DHA2 family efflux MFS transporter permease subunit</fullName>
    </submittedName>
</protein>
<keyword evidence="4" id="KW-1003">Cell membrane</keyword>
<evidence type="ECO:0000256" key="8">
    <source>
        <dbReference type="SAM" id="Phobius"/>
    </source>
</evidence>
<dbReference type="Gene3D" id="1.20.1250.20">
    <property type="entry name" value="MFS general substrate transporter like domains"/>
    <property type="match status" value="1"/>
</dbReference>
<evidence type="ECO:0000256" key="5">
    <source>
        <dbReference type="ARBA" id="ARBA00022692"/>
    </source>
</evidence>
<dbReference type="InterPro" id="IPR036259">
    <property type="entry name" value="MFS_trans_sf"/>
</dbReference>
<dbReference type="GO" id="GO:0022857">
    <property type="term" value="F:transmembrane transporter activity"/>
    <property type="evidence" value="ECO:0007669"/>
    <property type="project" value="InterPro"/>
</dbReference>
<sequence>MPNADSRSESQCHVQKNPWDITPKERAIFSIIVMTGAFMAILDTTVVDVIVPKLTGPLATDMYGVQWIITSYMVAAAIALLITEYLIKRFGAKGVFLAGVALFTVASLACGLSSTLAEIVIFRVIQGTGEALIMVTSHIMIFSYFPPEKQGLAMGLYGLGVSFAPALGPTIGGYLTEYYNWRMVFFINVPVGALLLVAGIVFLPKERFFEKLRFNFISFILLSMGTVSLLVMLSRGQQYGWFNSSLIGLLLLVSIAGFGLYALSEMWSKYRLIDFSLFRNPLFANGMMIYFFILGFSMYQYFYLLPVYYEHVKQLPTLEAGIAVFAFAVFIGIFSPVAGMLSDKIGAKRTVALATLVYLVASFWLLPRLNYYTPLHQAMLLTVPFGIGMGLFFAPVTVMVLQNAPGHKGELAIVLMDYFRFVGGSFGTALATNNMEYFKNLHFLRMEELQNVEYLDWFLHKLQTLSGMTMEQVRVLFGNYETFMGYNYGFYNTFMHAAYWGLVGSLFVLLLFRGRSRINKGEGS</sequence>
<feature type="transmembrane region" description="Helical" evidence="8">
    <location>
        <begin position="322"/>
        <end position="341"/>
    </location>
</feature>
<feature type="transmembrane region" description="Helical" evidence="8">
    <location>
        <begin position="214"/>
        <end position="233"/>
    </location>
</feature>
<feature type="transmembrane region" description="Helical" evidence="8">
    <location>
        <begin position="350"/>
        <end position="366"/>
    </location>
</feature>
<evidence type="ECO:0000256" key="3">
    <source>
        <dbReference type="ARBA" id="ARBA00022448"/>
    </source>
</evidence>
<comment type="subcellular location">
    <subcellularLocation>
        <location evidence="1">Cell membrane</location>
        <topology evidence="1">Multi-pass membrane protein</topology>
    </subcellularLocation>
</comment>
<name>A0A7V2WLZ6_9BACT</name>
<evidence type="ECO:0000256" key="6">
    <source>
        <dbReference type="ARBA" id="ARBA00022989"/>
    </source>
</evidence>
<feature type="domain" description="Major facilitator superfamily (MFS) profile" evidence="9">
    <location>
        <begin position="29"/>
        <end position="516"/>
    </location>
</feature>
<feature type="transmembrane region" description="Helical" evidence="8">
    <location>
        <begin position="239"/>
        <end position="261"/>
    </location>
</feature>
<reference evidence="10" key="1">
    <citation type="journal article" date="2020" name="mSystems">
        <title>Genome- and Community-Level Interaction Insights into Carbon Utilization and Element Cycling Functions of Hydrothermarchaeota in Hydrothermal Sediment.</title>
        <authorList>
            <person name="Zhou Z."/>
            <person name="Liu Y."/>
            <person name="Xu W."/>
            <person name="Pan J."/>
            <person name="Luo Z.H."/>
            <person name="Li M."/>
        </authorList>
    </citation>
    <scope>NUCLEOTIDE SEQUENCE [LARGE SCALE GENOMIC DNA]</scope>
    <source>
        <strain evidence="10">HyVt-513</strain>
    </source>
</reference>
<dbReference type="PROSITE" id="PS50850">
    <property type="entry name" value="MFS"/>
    <property type="match status" value="1"/>
</dbReference>
<proteinExistence type="inferred from homology"/>
<comment type="caution">
    <text evidence="10">The sequence shown here is derived from an EMBL/GenBank/DDBJ whole genome shotgun (WGS) entry which is preliminary data.</text>
</comment>
<feature type="transmembrane region" description="Helical" evidence="8">
    <location>
        <begin position="378"/>
        <end position="401"/>
    </location>
</feature>
<dbReference type="Pfam" id="PF07690">
    <property type="entry name" value="MFS_1"/>
    <property type="match status" value="1"/>
</dbReference>
<feature type="transmembrane region" description="Helical" evidence="8">
    <location>
        <begin position="181"/>
        <end position="202"/>
    </location>
</feature>
<dbReference type="PRINTS" id="PR01036">
    <property type="entry name" value="TCRTETB"/>
</dbReference>
<accession>A0A7V2WLZ6</accession>
<dbReference type="GO" id="GO:0005886">
    <property type="term" value="C:plasma membrane"/>
    <property type="evidence" value="ECO:0007669"/>
    <property type="project" value="UniProtKB-SubCell"/>
</dbReference>
<dbReference type="InterPro" id="IPR004638">
    <property type="entry name" value="EmrB-like"/>
</dbReference>
<feature type="transmembrane region" description="Helical" evidence="8">
    <location>
        <begin position="67"/>
        <end position="87"/>
    </location>
</feature>
<dbReference type="PANTHER" id="PTHR42718">
    <property type="entry name" value="MAJOR FACILITATOR SUPERFAMILY MULTIDRUG TRANSPORTER MFSC"/>
    <property type="match status" value="1"/>
</dbReference>
<evidence type="ECO:0000313" key="10">
    <source>
        <dbReference type="EMBL" id="HFC03821.1"/>
    </source>
</evidence>